<evidence type="ECO:0000256" key="1">
    <source>
        <dbReference type="ARBA" id="ARBA00023002"/>
    </source>
</evidence>
<organism evidence="3 4">
    <name type="scientific">Neoroseomonas lacus</name>
    <dbReference type="NCBI Taxonomy" id="287609"/>
    <lineage>
        <taxon>Bacteria</taxon>
        <taxon>Pseudomonadati</taxon>
        <taxon>Pseudomonadota</taxon>
        <taxon>Alphaproteobacteria</taxon>
        <taxon>Acetobacterales</taxon>
        <taxon>Acetobacteraceae</taxon>
        <taxon>Neoroseomonas</taxon>
    </lineage>
</organism>
<evidence type="ECO:0000313" key="4">
    <source>
        <dbReference type="Proteomes" id="UP000661507"/>
    </source>
</evidence>
<dbReference type="PANTHER" id="PTHR13847">
    <property type="entry name" value="SARCOSINE DEHYDROGENASE-RELATED"/>
    <property type="match status" value="1"/>
</dbReference>
<gene>
    <name evidence="3" type="ORF">GCM10011320_30410</name>
</gene>
<feature type="domain" description="FAD dependent oxidoreductase" evidence="2">
    <location>
        <begin position="37"/>
        <end position="392"/>
    </location>
</feature>
<comment type="caution">
    <text evidence="3">The sequence shown here is derived from an EMBL/GenBank/DDBJ whole genome shotgun (WGS) entry which is preliminary data.</text>
</comment>
<keyword evidence="4" id="KW-1185">Reference proteome</keyword>
<evidence type="ECO:0000313" key="3">
    <source>
        <dbReference type="EMBL" id="GGJ21070.1"/>
    </source>
</evidence>
<dbReference type="Gene3D" id="3.30.9.10">
    <property type="entry name" value="D-Amino Acid Oxidase, subunit A, domain 2"/>
    <property type="match status" value="1"/>
</dbReference>
<sequence>MTSVDPLLAPDFKTTPWWWEAAEPPSRDNTLPDQAGVAIVGGGYAGLSAALTLARLGHDVTVLDAERIGWGASSRNGGMVSGGLKVASKALDKTYGAERAQAIAQAAAASFPFIEETIAREGIDCHYLRCGRFVPAWTPKHYDALAARSGFIAEITGLPTHMVPKARQHEALGSDHYHGGMIAEASGSLHPGKYARGLAEAAERAGARLVDGVRVNAIRQDGTGFRLTTDRGALRADAVLVATNGYSRDSEGRSAMPWLARRMIPVGSYIIATEELPAETMDRLFPGRRMISDTKRVLNYFRPSPYGNRVLWGGRASFGPTEPAAAAPVLHGFMRAVFPELKDVRLTHAWTGNVAFTFDFLPHIGVQDGIHYAAGCQGSGVAMATWLGHRAALKIASADNEGFALDGLNFPTAPLYNGNPNWFLPLIGGWYRLRDHIDRAAA</sequence>
<dbReference type="InterPro" id="IPR006076">
    <property type="entry name" value="FAD-dep_OxRdtase"/>
</dbReference>
<keyword evidence="1" id="KW-0560">Oxidoreductase</keyword>
<name>A0A917NRB9_9PROT</name>
<dbReference type="SUPFAM" id="SSF51905">
    <property type="entry name" value="FAD/NAD(P)-binding domain"/>
    <property type="match status" value="1"/>
</dbReference>
<dbReference type="GO" id="GO:0016491">
    <property type="term" value="F:oxidoreductase activity"/>
    <property type="evidence" value="ECO:0007669"/>
    <property type="project" value="UniProtKB-KW"/>
</dbReference>
<dbReference type="Gene3D" id="3.50.50.60">
    <property type="entry name" value="FAD/NAD(P)-binding domain"/>
    <property type="match status" value="1"/>
</dbReference>
<dbReference type="InterPro" id="IPR036188">
    <property type="entry name" value="FAD/NAD-bd_sf"/>
</dbReference>
<reference evidence="3" key="1">
    <citation type="journal article" date="2014" name="Int. J. Syst. Evol. Microbiol.">
        <title>Complete genome sequence of Corynebacterium casei LMG S-19264T (=DSM 44701T), isolated from a smear-ripened cheese.</title>
        <authorList>
            <consortium name="US DOE Joint Genome Institute (JGI-PGF)"/>
            <person name="Walter F."/>
            <person name="Albersmeier A."/>
            <person name="Kalinowski J."/>
            <person name="Ruckert C."/>
        </authorList>
    </citation>
    <scope>NUCLEOTIDE SEQUENCE</scope>
    <source>
        <strain evidence="3">CGMCC 1.3617</strain>
    </source>
</reference>
<proteinExistence type="predicted"/>
<dbReference type="EMBL" id="BMKW01000007">
    <property type="protein sequence ID" value="GGJ21070.1"/>
    <property type="molecule type" value="Genomic_DNA"/>
</dbReference>
<protein>
    <recommendedName>
        <fullName evidence="2">FAD dependent oxidoreductase domain-containing protein</fullName>
    </recommendedName>
</protein>
<reference evidence="3" key="2">
    <citation type="submission" date="2020-09" db="EMBL/GenBank/DDBJ databases">
        <authorList>
            <person name="Sun Q."/>
            <person name="Zhou Y."/>
        </authorList>
    </citation>
    <scope>NUCLEOTIDE SEQUENCE</scope>
    <source>
        <strain evidence="3">CGMCC 1.3617</strain>
    </source>
</reference>
<dbReference type="GO" id="GO:0005737">
    <property type="term" value="C:cytoplasm"/>
    <property type="evidence" value="ECO:0007669"/>
    <property type="project" value="TreeGrafter"/>
</dbReference>
<dbReference type="Proteomes" id="UP000661507">
    <property type="component" value="Unassembled WGS sequence"/>
</dbReference>
<dbReference type="RefSeq" id="WP_188968037.1">
    <property type="nucleotide sequence ID" value="NZ_BMKW01000007.1"/>
</dbReference>
<dbReference type="Pfam" id="PF01266">
    <property type="entry name" value="DAO"/>
    <property type="match status" value="1"/>
</dbReference>
<evidence type="ECO:0000259" key="2">
    <source>
        <dbReference type="Pfam" id="PF01266"/>
    </source>
</evidence>
<accession>A0A917NRB9</accession>
<dbReference type="PANTHER" id="PTHR13847:SF281">
    <property type="entry name" value="FAD DEPENDENT OXIDOREDUCTASE DOMAIN-CONTAINING PROTEIN"/>
    <property type="match status" value="1"/>
</dbReference>
<dbReference type="AlphaFoldDB" id="A0A917NRB9"/>